<keyword evidence="2" id="KW-0238">DNA-binding</keyword>
<protein>
    <submittedName>
        <fullName evidence="4">Antitoxin VapB</fullName>
    </submittedName>
</protein>
<dbReference type="AlphaFoldDB" id="A0A286CZ13"/>
<dbReference type="Pfam" id="PF04014">
    <property type="entry name" value="MazE_antitoxin"/>
    <property type="match status" value="1"/>
</dbReference>
<evidence type="ECO:0000313" key="4">
    <source>
        <dbReference type="EMBL" id="SOD51640.1"/>
    </source>
</evidence>
<reference evidence="4 5" key="1">
    <citation type="submission" date="2017-09" db="EMBL/GenBank/DDBJ databases">
        <authorList>
            <person name="Ehlers B."/>
            <person name="Leendertz F.H."/>
        </authorList>
    </citation>
    <scope>NUCLEOTIDE SEQUENCE [LARGE SCALE GENOMIC DNA]</scope>
    <source>
        <strain evidence="4 5">CGMCC 1.10978</strain>
    </source>
</reference>
<dbReference type="OrthoDB" id="5298361at2"/>
<dbReference type="EMBL" id="OCND01000001">
    <property type="protein sequence ID" value="SOD51640.1"/>
    <property type="molecule type" value="Genomic_DNA"/>
</dbReference>
<comment type="similarity">
    <text evidence="1">Belongs to the VapB family.</text>
</comment>
<feature type="domain" description="SpoVT-AbrB" evidence="3">
    <location>
        <begin position="7"/>
        <end position="64"/>
    </location>
</feature>
<evidence type="ECO:0000313" key="5">
    <source>
        <dbReference type="Proteomes" id="UP000219374"/>
    </source>
</evidence>
<evidence type="ECO:0000259" key="3">
    <source>
        <dbReference type="PROSITE" id="PS51740"/>
    </source>
</evidence>
<accession>A0A286CZ13</accession>
<dbReference type="InterPro" id="IPR037914">
    <property type="entry name" value="SpoVT-AbrB_sf"/>
</dbReference>
<evidence type="ECO:0000256" key="2">
    <source>
        <dbReference type="PROSITE-ProRule" id="PRU01076"/>
    </source>
</evidence>
<dbReference type="Proteomes" id="UP000219374">
    <property type="component" value="Unassembled WGS sequence"/>
</dbReference>
<evidence type="ECO:0000256" key="1">
    <source>
        <dbReference type="ARBA" id="ARBA00007924"/>
    </source>
</evidence>
<dbReference type="InterPro" id="IPR007159">
    <property type="entry name" value="SpoVT-AbrB_dom"/>
</dbReference>
<dbReference type="InterPro" id="IPR051734">
    <property type="entry name" value="VapB_TA_antitoxins"/>
</dbReference>
<dbReference type="PROSITE" id="PS51740">
    <property type="entry name" value="SPOVT_ABRB"/>
    <property type="match status" value="1"/>
</dbReference>
<dbReference type="SUPFAM" id="SSF89447">
    <property type="entry name" value="AbrB/MazE/MraZ-like"/>
    <property type="match status" value="1"/>
</dbReference>
<name>A0A286CZ13_9GAMM</name>
<dbReference type="RefSeq" id="WP_097120514.1">
    <property type="nucleotide sequence ID" value="NZ_OCND01000001.1"/>
</dbReference>
<dbReference type="GO" id="GO:0003677">
    <property type="term" value="F:DNA binding"/>
    <property type="evidence" value="ECO:0007669"/>
    <property type="project" value="UniProtKB-UniRule"/>
</dbReference>
<dbReference type="PANTHER" id="PTHR37550:SF3">
    <property type="entry name" value="ANTITOXIN VAPB1"/>
    <property type="match status" value="1"/>
</dbReference>
<keyword evidence="5" id="KW-1185">Reference proteome</keyword>
<dbReference type="PANTHER" id="PTHR37550">
    <property type="entry name" value="ANTITOXIN VAPB1"/>
    <property type="match status" value="1"/>
</dbReference>
<gene>
    <name evidence="4" type="ORF">SAMN06296416_101766</name>
</gene>
<sequence length="96" mass="10771">MIETRTAKLFKNGASQAVRLPMEFRFEGEEVFITRDEATGDVVLSTRPGAKAWGEFFELLRAVDVPDDFMAERPLNVVPPERGLFDDETPQSPAGR</sequence>
<organism evidence="4 5">
    <name type="scientific">Pseudoxanthomonas wuyuanensis</name>
    <dbReference type="NCBI Taxonomy" id="1073196"/>
    <lineage>
        <taxon>Bacteria</taxon>
        <taxon>Pseudomonadati</taxon>
        <taxon>Pseudomonadota</taxon>
        <taxon>Gammaproteobacteria</taxon>
        <taxon>Lysobacterales</taxon>
        <taxon>Lysobacteraceae</taxon>
        <taxon>Pseudoxanthomonas</taxon>
    </lineage>
</organism>
<dbReference type="Gene3D" id="2.10.260.10">
    <property type="match status" value="1"/>
</dbReference>
<proteinExistence type="inferred from homology"/>